<evidence type="ECO:0000256" key="1">
    <source>
        <dbReference type="SAM" id="MobiDB-lite"/>
    </source>
</evidence>
<keyword evidence="4" id="KW-1185">Reference proteome</keyword>
<feature type="region of interest" description="Disordered" evidence="1">
    <location>
        <begin position="1"/>
        <end position="29"/>
    </location>
</feature>
<evidence type="ECO:0000313" key="3">
    <source>
        <dbReference type="EMBL" id="MPC26146.1"/>
    </source>
</evidence>
<feature type="compositionally biased region" description="Gly residues" evidence="1">
    <location>
        <begin position="16"/>
        <end position="29"/>
    </location>
</feature>
<protein>
    <submittedName>
        <fullName evidence="3">Tachykinin-like peptides receptor 86C</fullName>
    </submittedName>
</protein>
<sequence>MEDNDKDKLGDKAVQAGGGSGSSGGGNGGGEGWPALLMECVLQAWPELNATHSLPVPSHTLSNTSHTFFFDHDFYRRLLNLSESGELNGTEAGGLSRERLEQCLAPPPADRPYLLPWWQQLTWTLAFGAMLLVAVGGNAIVMWIVIGRKSLGGSGSGWERLGSEGEGQGWVDQGGARWRWVWREDRGKSSLQPLSN</sequence>
<dbReference type="OrthoDB" id="5981855at2759"/>
<feature type="transmembrane region" description="Helical" evidence="2">
    <location>
        <begin position="121"/>
        <end position="146"/>
    </location>
</feature>
<feature type="compositionally biased region" description="Basic and acidic residues" evidence="1">
    <location>
        <begin position="1"/>
        <end position="11"/>
    </location>
</feature>
<evidence type="ECO:0000256" key="2">
    <source>
        <dbReference type="SAM" id="Phobius"/>
    </source>
</evidence>
<evidence type="ECO:0000313" key="4">
    <source>
        <dbReference type="Proteomes" id="UP000324222"/>
    </source>
</evidence>
<organism evidence="3 4">
    <name type="scientific">Portunus trituberculatus</name>
    <name type="common">Swimming crab</name>
    <name type="synonym">Neptunus trituberculatus</name>
    <dbReference type="NCBI Taxonomy" id="210409"/>
    <lineage>
        <taxon>Eukaryota</taxon>
        <taxon>Metazoa</taxon>
        <taxon>Ecdysozoa</taxon>
        <taxon>Arthropoda</taxon>
        <taxon>Crustacea</taxon>
        <taxon>Multicrustacea</taxon>
        <taxon>Malacostraca</taxon>
        <taxon>Eumalacostraca</taxon>
        <taxon>Eucarida</taxon>
        <taxon>Decapoda</taxon>
        <taxon>Pleocyemata</taxon>
        <taxon>Brachyura</taxon>
        <taxon>Eubrachyura</taxon>
        <taxon>Portunoidea</taxon>
        <taxon>Portunidae</taxon>
        <taxon>Portuninae</taxon>
        <taxon>Portunus</taxon>
    </lineage>
</organism>
<proteinExistence type="predicted"/>
<keyword evidence="2" id="KW-0472">Membrane</keyword>
<keyword evidence="3" id="KW-0675">Receptor</keyword>
<comment type="caution">
    <text evidence="3">The sequence shown here is derived from an EMBL/GenBank/DDBJ whole genome shotgun (WGS) entry which is preliminary data.</text>
</comment>
<reference evidence="3 4" key="1">
    <citation type="submission" date="2019-05" db="EMBL/GenBank/DDBJ databases">
        <title>Another draft genome of Portunus trituberculatus and its Hox gene families provides insights of decapod evolution.</title>
        <authorList>
            <person name="Jeong J.-H."/>
            <person name="Song I."/>
            <person name="Kim S."/>
            <person name="Choi T."/>
            <person name="Kim D."/>
            <person name="Ryu S."/>
            <person name="Kim W."/>
        </authorList>
    </citation>
    <scope>NUCLEOTIDE SEQUENCE [LARGE SCALE GENOMIC DNA]</scope>
    <source>
        <tissue evidence="3">Muscle</tissue>
    </source>
</reference>
<keyword evidence="2" id="KW-0812">Transmembrane</keyword>
<dbReference type="EMBL" id="VSRR010001561">
    <property type="protein sequence ID" value="MPC26146.1"/>
    <property type="molecule type" value="Genomic_DNA"/>
</dbReference>
<dbReference type="Proteomes" id="UP000324222">
    <property type="component" value="Unassembled WGS sequence"/>
</dbReference>
<gene>
    <name evidence="3" type="primary">TkR86C_0</name>
    <name evidence="3" type="ORF">E2C01_019279</name>
</gene>
<keyword evidence="2" id="KW-1133">Transmembrane helix</keyword>
<accession>A0A5B7DYR4</accession>
<name>A0A5B7DYR4_PORTR</name>
<dbReference type="AlphaFoldDB" id="A0A5B7DYR4"/>